<reference evidence="1" key="1">
    <citation type="submission" date="2021-01" db="EMBL/GenBank/DDBJ databases">
        <authorList>
            <person name="Corre E."/>
            <person name="Pelletier E."/>
            <person name="Niang G."/>
            <person name="Scheremetjew M."/>
            <person name="Finn R."/>
            <person name="Kale V."/>
            <person name="Holt S."/>
            <person name="Cochrane G."/>
            <person name="Meng A."/>
            <person name="Brown T."/>
            <person name="Cohen L."/>
        </authorList>
    </citation>
    <scope>NUCLEOTIDE SEQUENCE</scope>
    <source>
        <strain evidence="1">Isolate 1302-5</strain>
    </source>
</reference>
<dbReference type="AlphaFoldDB" id="A0A7S4J141"/>
<dbReference type="Gene3D" id="2.40.70.10">
    <property type="entry name" value="Acid Proteases"/>
    <property type="match status" value="2"/>
</dbReference>
<evidence type="ECO:0008006" key="2">
    <source>
        <dbReference type="Google" id="ProtNLM"/>
    </source>
</evidence>
<dbReference type="Pfam" id="PF13650">
    <property type="entry name" value="Asp_protease_2"/>
    <property type="match status" value="1"/>
</dbReference>
<dbReference type="GO" id="GO:0004190">
    <property type="term" value="F:aspartic-type endopeptidase activity"/>
    <property type="evidence" value="ECO:0007669"/>
    <property type="project" value="InterPro"/>
</dbReference>
<name>A0A7S4J141_9STRA</name>
<protein>
    <recommendedName>
        <fullName evidence="2">Peptidase A2 domain-containing protein</fullName>
    </recommendedName>
</protein>
<dbReference type="EMBL" id="HBKQ01028264">
    <property type="protein sequence ID" value="CAE2246722.1"/>
    <property type="molecule type" value="Transcribed_RNA"/>
</dbReference>
<dbReference type="SUPFAM" id="SSF50630">
    <property type="entry name" value="Acid proteases"/>
    <property type="match status" value="1"/>
</dbReference>
<dbReference type="InterPro" id="IPR001969">
    <property type="entry name" value="Aspartic_peptidase_AS"/>
</dbReference>
<proteinExistence type="predicted"/>
<evidence type="ECO:0000313" key="1">
    <source>
        <dbReference type="EMBL" id="CAE2246722.1"/>
    </source>
</evidence>
<accession>A0A7S4J141</accession>
<dbReference type="PROSITE" id="PS00141">
    <property type="entry name" value="ASP_PROTEASE"/>
    <property type="match status" value="1"/>
</dbReference>
<gene>
    <name evidence="1" type="ORF">OAUR00152_LOCUS19152</name>
</gene>
<sequence>MRFIDAALIGKVASLALQTSAFVPVRPRALSRIKTDKSITVLHESVVNDSASKGDTTENAEDNETTAVRAPLNFIGPYPCLSLRFPELATVSQRERNVTGVSLDFVLDTAANTNTINAQVALELGLNKVGEALPGVGAGGAISGGDTYMLGDCELDGLPEDDRFTFMSGLTASALPVASPSAAGLLGVYFFNAFPGGVELSWDMSGSKPPAATFFSDPEKMGDALDGLQRISLEQLPSSGLPSVRLNINGVEIPALLDTGSPITVINAEAAKLSNVATVTGEGVGENPKNPFARFAQGLKTAQAAVRGDVLMIAGANGKPVELLRSTTETDLKLDNVHIGRTNIYVGDLPGLAALDGIGGSAPPAAVLGMDALRLRPKVVYRQKEVFI</sequence>
<dbReference type="GO" id="GO:0006508">
    <property type="term" value="P:proteolysis"/>
    <property type="evidence" value="ECO:0007669"/>
    <property type="project" value="InterPro"/>
</dbReference>
<organism evidence="1">
    <name type="scientific">Odontella aurita</name>
    <dbReference type="NCBI Taxonomy" id="265563"/>
    <lineage>
        <taxon>Eukaryota</taxon>
        <taxon>Sar</taxon>
        <taxon>Stramenopiles</taxon>
        <taxon>Ochrophyta</taxon>
        <taxon>Bacillariophyta</taxon>
        <taxon>Mediophyceae</taxon>
        <taxon>Biddulphiophycidae</taxon>
        <taxon>Eupodiscales</taxon>
        <taxon>Odontellaceae</taxon>
        <taxon>Odontella</taxon>
    </lineage>
</organism>
<dbReference type="InterPro" id="IPR021109">
    <property type="entry name" value="Peptidase_aspartic_dom_sf"/>
</dbReference>